<keyword evidence="2" id="KW-1185">Reference proteome</keyword>
<proteinExistence type="predicted"/>
<organism evidence="1 2">
    <name type="scientific">Sorghum bicolor</name>
    <name type="common">Sorghum</name>
    <name type="synonym">Sorghum vulgare</name>
    <dbReference type="NCBI Taxonomy" id="4558"/>
    <lineage>
        <taxon>Eukaryota</taxon>
        <taxon>Viridiplantae</taxon>
        <taxon>Streptophyta</taxon>
        <taxon>Embryophyta</taxon>
        <taxon>Tracheophyta</taxon>
        <taxon>Spermatophyta</taxon>
        <taxon>Magnoliopsida</taxon>
        <taxon>Liliopsida</taxon>
        <taxon>Poales</taxon>
        <taxon>Poaceae</taxon>
        <taxon>PACMAD clade</taxon>
        <taxon>Panicoideae</taxon>
        <taxon>Andropogonodae</taxon>
        <taxon>Andropogoneae</taxon>
        <taxon>Sorghinae</taxon>
        <taxon>Sorghum</taxon>
    </lineage>
</organism>
<accession>A0A1Z5R765</accession>
<dbReference type="eggNOG" id="ENOG502R73F">
    <property type="taxonomic scope" value="Eukaryota"/>
</dbReference>
<reference evidence="2" key="2">
    <citation type="journal article" date="2018" name="Plant J.">
        <title>The Sorghum bicolor reference genome: improved assembly, gene annotations, a transcriptome atlas, and signatures of genome organization.</title>
        <authorList>
            <person name="McCormick R.F."/>
            <person name="Truong S.K."/>
            <person name="Sreedasyam A."/>
            <person name="Jenkins J."/>
            <person name="Shu S."/>
            <person name="Sims D."/>
            <person name="Kennedy M."/>
            <person name="Amirebrahimi M."/>
            <person name="Weers B.D."/>
            <person name="McKinley B."/>
            <person name="Mattison A."/>
            <person name="Morishige D.T."/>
            <person name="Grimwood J."/>
            <person name="Schmutz J."/>
            <person name="Mullet J.E."/>
        </authorList>
    </citation>
    <scope>NUCLEOTIDE SEQUENCE [LARGE SCALE GENOMIC DNA]</scope>
    <source>
        <strain evidence="2">cv. BTx623</strain>
    </source>
</reference>
<name>A0A1Z5R765_SORBI</name>
<protein>
    <recommendedName>
        <fullName evidence="3">DUF1618 domain-containing protein</fullName>
    </recommendedName>
</protein>
<dbReference type="AlphaFoldDB" id="A0A1Z5R765"/>
<gene>
    <name evidence="1" type="ORF">SORBI_3008G169101</name>
</gene>
<evidence type="ECO:0008006" key="3">
    <source>
        <dbReference type="Google" id="ProtNLM"/>
    </source>
</evidence>
<dbReference type="EMBL" id="CM000767">
    <property type="protein sequence ID" value="OQU79603.1"/>
    <property type="molecule type" value="Genomic_DNA"/>
</dbReference>
<dbReference type="Proteomes" id="UP000000768">
    <property type="component" value="Chromosome 8"/>
</dbReference>
<dbReference type="PANTHER" id="PTHR33207">
    <property type="entry name" value="F-BOX DOMAIN CONTAINING PROTEIN-RELATED"/>
    <property type="match status" value="1"/>
</dbReference>
<reference evidence="1 2" key="1">
    <citation type="journal article" date="2009" name="Nature">
        <title>The Sorghum bicolor genome and the diversification of grasses.</title>
        <authorList>
            <person name="Paterson A.H."/>
            <person name="Bowers J.E."/>
            <person name="Bruggmann R."/>
            <person name="Dubchak I."/>
            <person name="Grimwood J."/>
            <person name="Gundlach H."/>
            <person name="Haberer G."/>
            <person name="Hellsten U."/>
            <person name="Mitros T."/>
            <person name="Poliakov A."/>
            <person name="Schmutz J."/>
            <person name="Spannagl M."/>
            <person name="Tang H."/>
            <person name="Wang X."/>
            <person name="Wicker T."/>
            <person name="Bharti A.K."/>
            <person name="Chapman J."/>
            <person name="Feltus F.A."/>
            <person name="Gowik U."/>
            <person name="Grigoriev I.V."/>
            <person name="Lyons E."/>
            <person name="Maher C.A."/>
            <person name="Martis M."/>
            <person name="Narechania A."/>
            <person name="Otillar R.P."/>
            <person name="Penning B.W."/>
            <person name="Salamov A.A."/>
            <person name="Wang Y."/>
            <person name="Zhang L."/>
            <person name="Carpita N.C."/>
            <person name="Freeling M."/>
            <person name="Gingle A.R."/>
            <person name="Hash C.T."/>
            <person name="Keller B."/>
            <person name="Klein P."/>
            <person name="Kresovich S."/>
            <person name="McCann M.C."/>
            <person name="Ming R."/>
            <person name="Peterson D.G."/>
            <person name="Mehboob-ur-Rahman"/>
            <person name="Ware D."/>
            <person name="Westhoff P."/>
            <person name="Mayer K.F."/>
            <person name="Messing J."/>
            <person name="Rokhsar D.S."/>
        </authorList>
    </citation>
    <scope>NUCLEOTIDE SEQUENCE [LARGE SCALE GENOMIC DNA]</scope>
    <source>
        <strain evidence="2">cv. BTx623</strain>
    </source>
</reference>
<evidence type="ECO:0000313" key="1">
    <source>
        <dbReference type="EMBL" id="OQU79603.1"/>
    </source>
</evidence>
<dbReference type="InParanoid" id="A0A1Z5R765"/>
<sequence length="258" mass="28914">MGSDLPRLFLLDSGDDDDDGGNISISNFRVLYCSDYYYHHDNLSRVYVFSTADAGGGWRLVRQSTEAVDDDDDDDLFESYMGQVIGRIDRCLYLATTEGSVRVLDNAGALEFSEVDLPIRVRKSGSDNEYSTFAVVHGGSPEPTASPATAFIVHVCRKDLELFRQIPSSGEWVLEHSIPRLSEATRGLQGHPEPSRWREVDVVAGGTRLAVLEVSLTWRRRGDKRSWSFSLDVNTMQLQAMPVVEPKIYTLPWPQSLH</sequence>
<evidence type="ECO:0000313" key="2">
    <source>
        <dbReference type="Proteomes" id="UP000000768"/>
    </source>
</evidence>
<dbReference type="Gramene" id="OQU79603">
    <property type="protein sequence ID" value="OQU79603"/>
    <property type="gene ID" value="SORBI_3008G169101"/>
</dbReference>